<evidence type="ECO:0000313" key="1">
    <source>
        <dbReference type="EMBL" id="TKA77405.1"/>
    </source>
</evidence>
<sequence length="184" mass="20872">MTPIKHCVLANPPSICRGQIAYSLRHLPGYPLFLHPCPGAGPGTLCHVPPLDPDLFSRAHEHESLEKQMARLPTWIYDWQGTVVGTRTGPWRSCDYVVEIMRRRLGLQPEPQSETFEQTRNRFWRCRNVAREPVQSTDAGQLATHGDFCLTSEQTLLEDEEDPVVGYDSEGQMQADGQWLFPVT</sequence>
<name>A0A4U0XR31_9PEZI</name>
<dbReference type="AlphaFoldDB" id="A0A4U0XR31"/>
<protein>
    <submittedName>
        <fullName evidence="1">Uncharacterized protein</fullName>
    </submittedName>
</protein>
<evidence type="ECO:0000313" key="2">
    <source>
        <dbReference type="Proteomes" id="UP000308768"/>
    </source>
</evidence>
<organism evidence="1 2">
    <name type="scientific">Cryomyces minteri</name>
    <dbReference type="NCBI Taxonomy" id="331657"/>
    <lineage>
        <taxon>Eukaryota</taxon>
        <taxon>Fungi</taxon>
        <taxon>Dikarya</taxon>
        <taxon>Ascomycota</taxon>
        <taxon>Pezizomycotina</taxon>
        <taxon>Dothideomycetes</taxon>
        <taxon>Dothideomycetes incertae sedis</taxon>
        <taxon>Cryomyces</taxon>
    </lineage>
</organism>
<accession>A0A4U0XR31</accession>
<comment type="caution">
    <text evidence="1">The sequence shown here is derived from an EMBL/GenBank/DDBJ whole genome shotgun (WGS) entry which is preliminary data.</text>
</comment>
<gene>
    <name evidence="1" type="ORF">B0A49_04752</name>
</gene>
<dbReference type="Proteomes" id="UP000308768">
    <property type="component" value="Unassembled WGS sequence"/>
</dbReference>
<reference evidence="1 2" key="1">
    <citation type="submission" date="2017-03" db="EMBL/GenBank/DDBJ databases">
        <title>Genomes of endolithic fungi from Antarctica.</title>
        <authorList>
            <person name="Coleine C."/>
            <person name="Masonjones S."/>
            <person name="Stajich J.E."/>
        </authorList>
    </citation>
    <scope>NUCLEOTIDE SEQUENCE [LARGE SCALE GENOMIC DNA]</scope>
    <source>
        <strain evidence="1 2">CCFEE 5187</strain>
    </source>
</reference>
<proteinExistence type="predicted"/>
<dbReference type="EMBL" id="NAJN01000190">
    <property type="protein sequence ID" value="TKA77405.1"/>
    <property type="molecule type" value="Genomic_DNA"/>
</dbReference>
<keyword evidence="2" id="KW-1185">Reference proteome</keyword>